<dbReference type="Proteomes" id="UP000286045">
    <property type="component" value="Unassembled WGS sequence"/>
</dbReference>
<organism evidence="3 4">
    <name type="scientific">Xylaria grammica</name>
    <dbReference type="NCBI Taxonomy" id="363999"/>
    <lineage>
        <taxon>Eukaryota</taxon>
        <taxon>Fungi</taxon>
        <taxon>Dikarya</taxon>
        <taxon>Ascomycota</taxon>
        <taxon>Pezizomycotina</taxon>
        <taxon>Sordariomycetes</taxon>
        <taxon>Xylariomycetidae</taxon>
        <taxon>Xylariales</taxon>
        <taxon>Xylariaceae</taxon>
        <taxon>Xylaria</taxon>
    </lineage>
</organism>
<keyword evidence="2" id="KW-0677">Repeat</keyword>
<dbReference type="STRING" id="363999.A0A439DEJ7"/>
<dbReference type="Gene3D" id="2.120.10.80">
    <property type="entry name" value="Kelch-type beta propeller"/>
    <property type="match status" value="1"/>
</dbReference>
<dbReference type="EMBL" id="RYZI01000040">
    <property type="protein sequence ID" value="RWA12841.1"/>
    <property type="molecule type" value="Genomic_DNA"/>
</dbReference>
<gene>
    <name evidence="3" type="ORF">EKO27_g2245</name>
</gene>
<dbReference type="InterPro" id="IPR006652">
    <property type="entry name" value="Kelch_1"/>
</dbReference>
<dbReference type="SUPFAM" id="SSF117281">
    <property type="entry name" value="Kelch motif"/>
    <property type="match status" value="1"/>
</dbReference>
<evidence type="ECO:0000256" key="1">
    <source>
        <dbReference type="ARBA" id="ARBA00022441"/>
    </source>
</evidence>
<dbReference type="Pfam" id="PF01344">
    <property type="entry name" value="Kelch_1"/>
    <property type="match status" value="1"/>
</dbReference>
<dbReference type="PANTHER" id="PTHR46344">
    <property type="entry name" value="OS02G0202900 PROTEIN"/>
    <property type="match status" value="1"/>
</dbReference>
<evidence type="ECO:0008006" key="5">
    <source>
        <dbReference type="Google" id="ProtNLM"/>
    </source>
</evidence>
<proteinExistence type="predicted"/>
<dbReference type="SMART" id="SM00612">
    <property type="entry name" value="Kelch"/>
    <property type="match status" value="3"/>
</dbReference>
<evidence type="ECO:0000256" key="2">
    <source>
        <dbReference type="ARBA" id="ARBA00022737"/>
    </source>
</evidence>
<protein>
    <recommendedName>
        <fullName evidence="5">Galactose oxidase</fullName>
    </recommendedName>
</protein>
<keyword evidence="1" id="KW-0880">Kelch repeat</keyword>
<reference evidence="3 4" key="1">
    <citation type="submission" date="2018-12" db="EMBL/GenBank/DDBJ databases">
        <title>Draft genome sequence of Xylaria grammica IHI A82.</title>
        <authorList>
            <person name="Buettner E."/>
            <person name="Kellner H."/>
        </authorList>
    </citation>
    <scope>NUCLEOTIDE SEQUENCE [LARGE SCALE GENOMIC DNA]</scope>
    <source>
        <strain evidence="3 4">IHI A82</strain>
    </source>
</reference>
<accession>A0A439DEJ7</accession>
<sequence length="197" mass="22021">MDEWTTLPSMPEDQGRGASAVGVHRPIVYLAGGLRLSYLTGDVFQESVDTVTAYNTRTGEWVQLPPLPDPRDHVGGAVINSTLFVVGGRDHGYENTKHTTWAMNLHTTESGWVTKSEMPMARAGFATGVIGRHIVTFGGEGNPADPSGVFPQSEAYDTESDRWVELGTMLIPRHGCFCWRRYLHRRRWNDSRRRGTF</sequence>
<comment type="caution">
    <text evidence="3">The sequence shown here is derived from an EMBL/GenBank/DDBJ whole genome shotgun (WGS) entry which is preliminary data.</text>
</comment>
<keyword evidence="4" id="KW-1185">Reference proteome</keyword>
<evidence type="ECO:0000313" key="4">
    <source>
        <dbReference type="Proteomes" id="UP000286045"/>
    </source>
</evidence>
<dbReference type="AlphaFoldDB" id="A0A439DEJ7"/>
<dbReference type="InterPro" id="IPR015915">
    <property type="entry name" value="Kelch-typ_b-propeller"/>
</dbReference>
<evidence type="ECO:0000313" key="3">
    <source>
        <dbReference type="EMBL" id="RWA12841.1"/>
    </source>
</evidence>
<dbReference type="PANTHER" id="PTHR46344:SF27">
    <property type="entry name" value="KELCH REPEAT SUPERFAMILY PROTEIN"/>
    <property type="match status" value="1"/>
</dbReference>
<name>A0A439DEJ7_9PEZI</name>